<gene>
    <name evidence="1" type="primary">ORF38707</name>
</gene>
<evidence type="ECO:0000313" key="1">
    <source>
        <dbReference type="EMBL" id="CEK60200.1"/>
    </source>
</evidence>
<dbReference type="AlphaFoldDB" id="A0A0B6YXF9"/>
<organism evidence="1">
    <name type="scientific">Arion vulgaris</name>
    <dbReference type="NCBI Taxonomy" id="1028688"/>
    <lineage>
        <taxon>Eukaryota</taxon>
        <taxon>Metazoa</taxon>
        <taxon>Spiralia</taxon>
        <taxon>Lophotrochozoa</taxon>
        <taxon>Mollusca</taxon>
        <taxon>Gastropoda</taxon>
        <taxon>Heterobranchia</taxon>
        <taxon>Euthyneura</taxon>
        <taxon>Panpulmonata</taxon>
        <taxon>Eupulmonata</taxon>
        <taxon>Stylommatophora</taxon>
        <taxon>Helicina</taxon>
        <taxon>Arionoidea</taxon>
        <taxon>Arionidae</taxon>
        <taxon>Arion</taxon>
    </lineage>
</organism>
<feature type="non-terminal residue" evidence="1">
    <location>
        <position position="60"/>
    </location>
</feature>
<name>A0A0B6YXF9_9EUPU</name>
<dbReference type="EMBL" id="HACG01013335">
    <property type="protein sequence ID" value="CEK60200.1"/>
    <property type="molecule type" value="Transcribed_RNA"/>
</dbReference>
<proteinExistence type="predicted"/>
<protein>
    <submittedName>
        <fullName evidence="1">Uncharacterized protein</fullName>
    </submittedName>
</protein>
<sequence>MLCGYIQGAIISTSHYTVTKTLLQESPGSNAEIFCAHFTAKYFSSSKFGKGERKKRIYVT</sequence>
<accession>A0A0B6YXF9</accession>
<reference evidence="1" key="1">
    <citation type="submission" date="2014-12" db="EMBL/GenBank/DDBJ databases">
        <title>Insight into the proteome of Arion vulgaris.</title>
        <authorList>
            <person name="Aradska J."/>
            <person name="Bulat T."/>
            <person name="Smidak R."/>
            <person name="Sarate P."/>
            <person name="Gangsoo J."/>
            <person name="Sialana F."/>
            <person name="Bilban M."/>
            <person name="Lubec G."/>
        </authorList>
    </citation>
    <scope>NUCLEOTIDE SEQUENCE</scope>
    <source>
        <tissue evidence="1">Skin</tissue>
    </source>
</reference>